<name>A0ABU6QVJ9_9FABA</name>
<dbReference type="EMBL" id="JASCZI010002064">
    <property type="protein sequence ID" value="MED6115803.1"/>
    <property type="molecule type" value="Genomic_DNA"/>
</dbReference>
<evidence type="ECO:0000256" key="1">
    <source>
        <dbReference type="SAM" id="Phobius"/>
    </source>
</evidence>
<evidence type="ECO:0000313" key="2">
    <source>
        <dbReference type="EMBL" id="MED6115803.1"/>
    </source>
</evidence>
<accession>A0ABU6QVJ9</accession>
<proteinExistence type="predicted"/>
<feature type="transmembrane region" description="Helical" evidence="1">
    <location>
        <begin position="80"/>
        <end position="107"/>
    </location>
</feature>
<gene>
    <name evidence="2" type="ORF">PIB30_094207</name>
</gene>
<keyword evidence="1" id="KW-1133">Transmembrane helix</keyword>
<keyword evidence="3" id="KW-1185">Reference proteome</keyword>
<organism evidence="2 3">
    <name type="scientific">Stylosanthes scabra</name>
    <dbReference type="NCBI Taxonomy" id="79078"/>
    <lineage>
        <taxon>Eukaryota</taxon>
        <taxon>Viridiplantae</taxon>
        <taxon>Streptophyta</taxon>
        <taxon>Embryophyta</taxon>
        <taxon>Tracheophyta</taxon>
        <taxon>Spermatophyta</taxon>
        <taxon>Magnoliopsida</taxon>
        <taxon>eudicotyledons</taxon>
        <taxon>Gunneridae</taxon>
        <taxon>Pentapetalae</taxon>
        <taxon>rosids</taxon>
        <taxon>fabids</taxon>
        <taxon>Fabales</taxon>
        <taxon>Fabaceae</taxon>
        <taxon>Papilionoideae</taxon>
        <taxon>50 kb inversion clade</taxon>
        <taxon>dalbergioids sensu lato</taxon>
        <taxon>Dalbergieae</taxon>
        <taxon>Pterocarpus clade</taxon>
        <taxon>Stylosanthes</taxon>
    </lineage>
</organism>
<dbReference type="Proteomes" id="UP001341840">
    <property type="component" value="Unassembled WGS sequence"/>
</dbReference>
<reference evidence="2 3" key="1">
    <citation type="journal article" date="2023" name="Plants (Basel)">
        <title>Bridging the Gap: Combining Genomics and Transcriptomics Approaches to Understand Stylosanthes scabra, an Orphan Legume from the Brazilian Caatinga.</title>
        <authorList>
            <person name="Ferreira-Neto J.R.C."/>
            <person name="da Silva M.D."/>
            <person name="Binneck E."/>
            <person name="de Melo N.F."/>
            <person name="da Silva R.H."/>
            <person name="de Melo A.L.T.M."/>
            <person name="Pandolfi V."/>
            <person name="Bustamante F.O."/>
            <person name="Brasileiro-Vidal A.C."/>
            <person name="Benko-Iseppon A.M."/>
        </authorList>
    </citation>
    <scope>NUCLEOTIDE SEQUENCE [LARGE SCALE GENOMIC DNA]</scope>
    <source>
        <tissue evidence="2">Leaves</tissue>
    </source>
</reference>
<protein>
    <submittedName>
        <fullName evidence="2">Uncharacterized protein</fullName>
    </submittedName>
</protein>
<sequence length="147" mass="16307">MGFLDVELGLRNGWALAWKSEIPKIGFILVSSAAAARACDVLFLGVTKWGGADAPSRSRGRATNRNFPIKEGRARAPGQCWIGLFLAFCPFSLLLLFFLASLGLFVYTLGLKFTSTHIKAPRGRRFKQFTHMEVIRSDLGMCTESYK</sequence>
<evidence type="ECO:0000313" key="3">
    <source>
        <dbReference type="Proteomes" id="UP001341840"/>
    </source>
</evidence>
<keyword evidence="1" id="KW-0472">Membrane</keyword>
<comment type="caution">
    <text evidence="2">The sequence shown here is derived from an EMBL/GenBank/DDBJ whole genome shotgun (WGS) entry which is preliminary data.</text>
</comment>
<keyword evidence="1" id="KW-0812">Transmembrane</keyword>